<feature type="transmembrane region" description="Helical" evidence="8">
    <location>
        <begin position="107"/>
        <end position="127"/>
    </location>
</feature>
<evidence type="ECO:0000256" key="8">
    <source>
        <dbReference type="HAMAP-Rule" id="MF_01521"/>
    </source>
</evidence>
<dbReference type="InterPro" id="IPR003810">
    <property type="entry name" value="Mntp/YtaF"/>
</dbReference>
<comment type="caution">
    <text evidence="10">The sequence shown here is derived from an EMBL/GenBank/DDBJ whole genome shotgun (WGS) entry which is preliminary data.</text>
</comment>
<evidence type="ECO:0000256" key="9">
    <source>
        <dbReference type="SAM" id="SignalP"/>
    </source>
</evidence>
<evidence type="ECO:0000256" key="7">
    <source>
        <dbReference type="ARBA" id="ARBA00023211"/>
    </source>
</evidence>
<keyword evidence="5 8" id="KW-0406">Ion transport</keyword>
<organism evidence="10 11">
    <name type="scientific">Pseudoalteromonas piscicida</name>
    <dbReference type="NCBI Taxonomy" id="43662"/>
    <lineage>
        <taxon>Bacteria</taxon>
        <taxon>Pseudomonadati</taxon>
        <taxon>Pseudomonadota</taxon>
        <taxon>Gammaproteobacteria</taxon>
        <taxon>Alteromonadales</taxon>
        <taxon>Pseudoalteromonadaceae</taxon>
        <taxon>Pseudoalteromonas</taxon>
    </lineage>
</organism>
<sequence>MNFVTLLLLALAMSTDAFAAAIGKGASLRSPRITEAIKIGLIFGIIEATTPIIGWFIGQSAADYVAAWDHWIAFFLLLGLGTHMIYDSLSNKEATTESQAKQPLFKTIITAFGTSIDAMAVGVSLAFVKVNIWLAAALIGLATTTMVTLGIMIGHSTGKLLGSRAETFGGVVLISVGTWLLFSHLS</sequence>
<dbReference type="Proteomes" id="UP000228621">
    <property type="component" value="Unassembled WGS sequence"/>
</dbReference>
<dbReference type="Pfam" id="PF02659">
    <property type="entry name" value="Mntp"/>
    <property type="match status" value="1"/>
</dbReference>
<keyword evidence="9" id="KW-0732">Signal</keyword>
<proteinExistence type="inferred from homology"/>
<comment type="caution">
    <text evidence="8">Lacks conserved residue(s) required for the propagation of feature annotation.</text>
</comment>
<protein>
    <recommendedName>
        <fullName evidence="8">Putative manganese efflux pump MntP</fullName>
    </recommendedName>
</protein>
<keyword evidence="3 8" id="KW-0812">Transmembrane</keyword>
<feature type="transmembrane region" description="Helical" evidence="8">
    <location>
        <begin position="133"/>
        <end position="153"/>
    </location>
</feature>
<keyword evidence="6 8" id="KW-0472">Membrane</keyword>
<comment type="similarity">
    <text evidence="8">Belongs to the MntP (TC 9.B.29) family.</text>
</comment>
<feature type="signal peptide" evidence="9">
    <location>
        <begin position="1"/>
        <end position="19"/>
    </location>
</feature>
<feature type="transmembrane region" description="Helical" evidence="8">
    <location>
        <begin position="68"/>
        <end position="86"/>
    </location>
</feature>
<evidence type="ECO:0000256" key="4">
    <source>
        <dbReference type="ARBA" id="ARBA00022989"/>
    </source>
</evidence>
<dbReference type="PANTHER" id="PTHR35529:SF1">
    <property type="entry name" value="MANGANESE EFFLUX PUMP MNTP-RELATED"/>
    <property type="match status" value="1"/>
</dbReference>
<evidence type="ECO:0000256" key="3">
    <source>
        <dbReference type="ARBA" id="ARBA00022692"/>
    </source>
</evidence>
<keyword evidence="11" id="KW-1185">Reference proteome</keyword>
<accession>A0A2A5JP22</accession>
<gene>
    <name evidence="8" type="primary">mntP</name>
    <name evidence="10" type="ORF">CEX98_14105</name>
</gene>
<dbReference type="RefSeq" id="WP_099642703.1">
    <property type="nucleotide sequence ID" value="NZ_NKHF01000062.1"/>
</dbReference>
<feature type="chain" id="PRO_5012811315" description="Putative manganese efflux pump MntP" evidence="9">
    <location>
        <begin position="20"/>
        <end position="186"/>
    </location>
</feature>
<evidence type="ECO:0000313" key="11">
    <source>
        <dbReference type="Proteomes" id="UP000228621"/>
    </source>
</evidence>
<dbReference type="AlphaFoldDB" id="A0A2A5JP22"/>
<dbReference type="InterPro" id="IPR022929">
    <property type="entry name" value="Put_MntP"/>
</dbReference>
<comment type="function">
    <text evidence="8">Probably functions as a manganese efflux pump.</text>
</comment>
<keyword evidence="2 8" id="KW-1003">Cell membrane</keyword>
<evidence type="ECO:0000256" key="5">
    <source>
        <dbReference type="ARBA" id="ARBA00023065"/>
    </source>
</evidence>
<dbReference type="EMBL" id="NKHF01000062">
    <property type="protein sequence ID" value="PCK31186.1"/>
    <property type="molecule type" value="Genomic_DNA"/>
</dbReference>
<evidence type="ECO:0000256" key="1">
    <source>
        <dbReference type="ARBA" id="ARBA00022448"/>
    </source>
</evidence>
<feature type="transmembrane region" description="Helical" evidence="8">
    <location>
        <begin position="165"/>
        <end position="182"/>
    </location>
</feature>
<evidence type="ECO:0000256" key="2">
    <source>
        <dbReference type="ARBA" id="ARBA00022475"/>
    </source>
</evidence>
<comment type="subcellular location">
    <subcellularLocation>
        <location evidence="8">Cell membrane</location>
        <topology evidence="8">Multi-pass membrane protein</topology>
    </subcellularLocation>
</comment>
<keyword evidence="4 8" id="KW-1133">Transmembrane helix</keyword>
<dbReference type="HAMAP" id="MF_01521">
    <property type="entry name" value="MntP_pump"/>
    <property type="match status" value="1"/>
</dbReference>
<evidence type="ECO:0000256" key="6">
    <source>
        <dbReference type="ARBA" id="ARBA00023136"/>
    </source>
</evidence>
<dbReference type="OrthoDB" id="9811590at2"/>
<reference evidence="11" key="1">
    <citation type="journal article" date="2019" name="Genome Announc.">
        <title>Draft Genome Sequence of Pseudoalteromonas piscicida Strain 36Y ROTHPW, an Hypersaline Seawater Isolate from the South Coast of Sonora, Mexico.</title>
        <authorList>
            <person name="Sanchez-Diaz R."/>
            <person name="Molina-Garza Z.J."/>
            <person name="Cruz-Suarez L.E."/>
            <person name="Selvin J."/>
            <person name="Kiran G.S."/>
            <person name="Ibarra-Gamez J.C."/>
            <person name="Gomez-Gil B."/>
            <person name="Galaviz-Silva L."/>
        </authorList>
    </citation>
    <scope>NUCLEOTIDE SEQUENCE [LARGE SCALE GENOMIC DNA]</scope>
    <source>
        <strain evidence="11">36Y_RITHPW</strain>
    </source>
</reference>
<name>A0A2A5JP22_PSEO7</name>
<dbReference type="PANTHER" id="PTHR35529">
    <property type="entry name" value="MANGANESE EFFLUX PUMP MNTP-RELATED"/>
    <property type="match status" value="1"/>
</dbReference>
<dbReference type="GO" id="GO:0005384">
    <property type="term" value="F:manganese ion transmembrane transporter activity"/>
    <property type="evidence" value="ECO:0007669"/>
    <property type="project" value="UniProtKB-UniRule"/>
</dbReference>
<evidence type="ECO:0000313" key="10">
    <source>
        <dbReference type="EMBL" id="PCK31186.1"/>
    </source>
</evidence>
<keyword evidence="7 8" id="KW-0464">Manganese</keyword>
<dbReference type="GO" id="GO:0005886">
    <property type="term" value="C:plasma membrane"/>
    <property type="evidence" value="ECO:0007669"/>
    <property type="project" value="UniProtKB-SubCell"/>
</dbReference>
<keyword evidence="1 8" id="KW-0813">Transport</keyword>